<dbReference type="Proteomes" id="UP000035540">
    <property type="component" value="Chromosome"/>
</dbReference>
<organism evidence="1 2">
    <name type="scientific">Corynebacterium testudinoris</name>
    <dbReference type="NCBI Taxonomy" id="136857"/>
    <lineage>
        <taxon>Bacteria</taxon>
        <taxon>Bacillati</taxon>
        <taxon>Actinomycetota</taxon>
        <taxon>Actinomycetes</taxon>
        <taxon>Mycobacteriales</taxon>
        <taxon>Corynebacteriaceae</taxon>
        <taxon>Corynebacterium</taxon>
    </lineage>
</organism>
<reference evidence="1 2" key="1">
    <citation type="journal article" date="2015" name="Genome Announc.">
        <title>Complete Genome Sequence of the Type Strain Corynebacterium testudinoris DSM 44614, Recovered from Necrotic Lesions in the Mouth of a Tortoise.</title>
        <authorList>
            <person name="Ruckert C."/>
            <person name="Kriete M."/>
            <person name="Jaenicke S."/>
            <person name="Winkler A."/>
            <person name="Tauch A."/>
        </authorList>
    </citation>
    <scope>NUCLEOTIDE SEQUENCE [LARGE SCALE GENOMIC DNA]</scope>
    <source>
        <strain evidence="1 2">DSM 44614</strain>
    </source>
</reference>
<proteinExistence type="predicted"/>
<reference evidence="2" key="2">
    <citation type="submission" date="2015-05" db="EMBL/GenBank/DDBJ databases">
        <title>Complete genome sequence of Corynebacterium testudinoris DSM 44614, recovered from necrotic lesions in the mouth of a tortoise.</title>
        <authorList>
            <person name="Ruckert C."/>
            <person name="Albersmeier A."/>
            <person name="Winkler A."/>
            <person name="Tauch A."/>
        </authorList>
    </citation>
    <scope>NUCLEOTIDE SEQUENCE [LARGE SCALE GENOMIC DNA]</scope>
    <source>
        <strain evidence="2">DSM 44614</strain>
    </source>
</reference>
<evidence type="ECO:0000313" key="1">
    <source>
        <dbReference type="EMBL" id="AKK09721.1"/>
    </source>
</evidence>
<keyword evidence="2" id="KW-1185">Reference proteome</keyword>
<dbReference type="AlphaFoldDB" id="A0A0G3H8L0"/>
<protein>
    <submittedName>
        <fullName evidence="1">Uncharacterized protein</fullName>
    </submittedName>
</protein>
<name>A0A0G3H8L0_9CORY</name>
<gene>
    <name evidence="1" type="ORF">CTEST_11570</name>
</gene>
<dbReference type="RefSeq" id="WP_047253833.1">
    <property type="nucleotide sequence ID" value="NZ_CP011545.1"/>
</dbReference>
<dbReference type="EMBL" id="CP011545">
    <property type="protein sequence ID" value="AKK09721.1"/>
    <property type="molecule type" value="Genomic_DNA"/>
</dbReference>
<accession>A0A0G3H8L0</accession>
<evidence type="ECO:0000313" key="2">
    <source>
        <dbReference type="Proteomes" id="UP000035540"/>
    </source>
</evidence>
<dbReference type="PATRIC" id="fig|136857.5.peg.2283"/>
<sequence length="109" mass="11910">MTNELHPDVYRNAAAEAALLEYADDPDWAFSASMDMVCGEYVNGVEDLLDMFDRLQVTPVPHDVIENARKVLTNPEEWYEVEIAKANRVLDKVAALGEGDPGAGVVGSS</sequence>
<dbReference type="KEGG" id="cted:CTEST_11570"/>
<dbReference type="STRING" id="136857.CTEST_11570"/>